<dbReference type="PANTHER" id="PTHR31323:SF1">
    <property type="entry name" value="MECHANOSENSITIVE ION CHANNEL PROTEIN"/>
    <property type="match status" value="1"/>
</dbReference>
<evidence type="ECO:0000259" key="4">
    <source>
        <dbReference type="PROSITE" id="PS50222"/>
    </source>
</evidence>
<feature type="region of interest" description="Disordered" evidence="2">
    <location>
        <begin position="1"/>
        <end position="145"/>
    </location>
</feature>
<organism evidence="5 6">
    <name type="scientific">Sanghuangporus baumii</name>
    <name type="common">Phellinus baumii</name>
    <dbReference type="NCBI Taxonomy" id="108892"/>
    <lineage>
        <taxon>Eukaryota</taxon>
        <taxon>Fungi</taxon>
        <taxon>Dikarya</taxon>
        <taxon>Basidiomycota</taxon>
        <taxon>Agaricomycotina</taxon>
        <taxon>Agaricomycetes</taxon>
        <taxon>Hymenochaetales</taxon>
        <taxon>Hymenochaetaceae</taxon>
        <taxon>Sanghuangporus</taxon>
    </lineage>
</organism>
<dbReference type="InterPro" id="IPR002048">
    <property type="entry name" value="EF_hand_dom"/>
</dbReference>
<feature type="domain" description="EF-hand" evidence="4">
    <location>
        <begin position="559"/>
        <end position="594"/>
    </location>
</feature>
<dbReference type="OrthoDB" id="544685at2759"/>
<keyword evidence="6" id="KW-1185">Reference proteome</keyword>
<dbReference type="Gene3D" id="1.10.287.1260">
    <property type="match status" value="1"/>
</dbReference>
<feature type="compositionally biased region" description="Basic and acidic residues" evidence="2">
    <location>
        <begin position="52"/>
        <end position="66"/>
    </location>
</feature>
<evidence type="ECO:0000313" key="5">
    <source>
        <dbReference type="EMBL" id="OCB90848.1"/>
    </source>
</evidence>
<dbReference type="PROSITE" id="PS00018">
    <property type="entry name" value="EF_HAND_1"/>
    <property type="match status" value="1"/>
</dbReference>
<evidence type="ECO:0000256" key="2">
    <source>
        <dbReference type="SAM" id="MobiDB-lite"/>
    </source>
</evidence>
<dbReference type="Proteomes" id="UP000757232">
    <property type="component" value="Unassembled WGS sequence"/>
</dbReference>
<dbReference type="PROSITE" id="PS50222">
    <property type="entry name" value="EF_HAND_2"/>
    <property type="match status" value="1"/>
</dbReference>
<dbReference type="GO" id="GO:0005262">
    <property type="term" value="F:calcium channel activity"/>
    <property type="evidence" value="ECO:0007669"/>
    <property type="project" value="TreeGrafter"/>
</dbReference>
<feature type="compositionally biased region" description="Polar residues" evidence="2">
    <location>
        <begin position="34"/>
        <end position="46"/>
    </location>
</feature>
<dbReference type="Pfam" id="PF25886">
    <property type="entry name" value="Msy1"/>
    <property type="match status" value="1"/>
</dbReference>
<dbReference type="SUPFAM" id="SSF47473">
    <property type="entry name" value="EF-hand"/>
    <property type="match status" value="1"/>
</dbReference>
<dbReference type="InterPro" id="IPR058650">
    <property type="entry name" value="Msy1/2-like"/>
</dbReference>
<accession>A0A9Q5I362</accession>
<sequence>MAAGTNPRLDDLLSSTALEEVPPSPPYRRYPASLNSSAPPYTSRSQVDIMGENEKDRSSPVEKSSEDSGASRPSEAKATVHYPADVSHDGDAANYTSKPVKFDSPGPSRAPSLAPSEDDYEEDEYDWSTEDDLVDEEEKKFQEKIGGKRERGTCMKIIAFFLSTLVGSFITAGLIVAVAIAVRFLYFERRSDDNRDHRRYVTQNVEAWLYWAASNLLVSWFLAFLINILPGVVTWVIFIVWGHISESMKSRVELYHALKDTIKPAFYGGSTWVSWVILFQGIYHLYDGDNEDASRASYTPRLYQVMQFFFFLLLVLSIQRMLSHFIAYAFHRTAFKERLDELNFALKTIDHLKNYKPKYRPERSSKLFGGFGARSPFGHRSGASTPYDERSHFITSRVAMPDPDDDGHAGDLEDNSQSSKKGKGKLKHARLKSGNSPDYSRPDSPANTLSGQLVTNSHEEHVYPPKTVNLDSRPATPVRRNSDSSDELAVIQAGKALKKAVLSDARNMTGKGDDGVEGLGWTVGSTQEAKRVARSIYVAFKGDKRRNYLIPEDFHPAYRNHEEALEAFRVFDADHNGDISRPEIKRTIVRTYRERRFLARSMRDVGQALRSLDNVMLIAALVILFFISLSVFRVNVGTSLSSVYSLGIAASFIFKNTAKNMFDAIMFLFVTHPYDTGDRCFIDEENLVVKKMTLFATVFARADGAETYYFNSQLFSKMITNARRSGKTAELCVLFIDWRTPLEKIDALEQNLSDWLSTEENRWFEPTTSIVINRIEYQRFMEISIGIPHNGTWQDWGLRIARKTAFYAAATYYCRQLDIKYYLSPMPLTWAGYHDTAPPPPSPTSSSQQLEEAGVPKEDTKDLKPMLGFLPPPEKRDTQLLRARKSRGGKKGAICVVDG</sequence>
<keyword evidence="3" id="KW-1133">Transmembrane helix</keyword>
<dbReference type="InterPro" id="IPR010920">
    <property type="entry name" value="LSM_dom_sf"/>
</dbReference>
<name>A0A9Q5I362_SANBA</name>
<dbReference type="GO" id="GO:0016020">
    <property type="term" value="C:membrane"/>
    <property type="evidence" value="ECO:0007669"/>
    <property type="project" value="InterPro"/>
</dbReference>
<feature type="transmembrane region" description="Helical" evidence="3">
    <location>
        <begin position="217"/>
        <end position="244"/>
    </location>
</feature>
<feature type="compositionally biased region" description="Polar residues" evidence="2">
    <location>
        <begin position="445"/>
        <end position="456"/>
    </location>
</feature>
<evidence type="ECO:0000256" key="1">
    <source>
        <dbReference type="ARBA" id="ARBA00022837"/>
    </source>
</evidence>
<dbReference type="SUPFAM" id="SSF50182">
    <property type="entry name" value="Sm-like ribonucleoproteins"/>
    <property type="match status" value="1"/>
</dbReference>
<feature type="transmembrane region" description="Helical" evidence="3">
    <location>
        <begin position="265"/>
        <end position="286"/>
    </location>
</feature>
<dbReference type="InterPro" id="IPR011992">
    <property type="entry name" value="EF-hand-dom_pair"/>
</dbReference>
<keyword evidence="1" id="KW-0106">Calcium</keyword>
<keyword evidence="3" id="KW-0812">Transmembrane</keyword>
<dbReference type="InterPro" id="IPR006685">
    <property type="entry name" value="MscS_channel_2nd"/>
</dbReference>
<dbReference type="InterPro" id="IPR018247">
    <property type="entry name" value="EF_Hand_1_Ca_BS"/>
</dbReference>
<evidence type="ECO:0000256" key="3">
    <source>
        <dbReference type="SAM" id="Phobius"/>
    </source>
</evidence>
<dbReference type="PANTHER" id="PTHR31323">
    <property type="entry name" value="MECHANOSENSITIVE ION CHANNEL PROTEIN MSY2"/>
    <property type="match status" value="1"/>
</dbReference>
<proteinExistence type="predicted"/>
<feature type="transmembrane region" description="Helical" evidence="3">
    <location>
        <begin position="306"/>
        <end position="330"/>
    </location>
</feature>
<dbReference type="AlphaFoldDB" id="A0A9Q5I362"/>
<reference evidence="5" key="1">
    <citation type="submission" date="2016-06" db="EMBL/GenBank/DDBJ databases">
        <title>Draft Genome sequence of the fungus Inonotus baumii.</title>
        <authorList>
            <person name="Zhu H."/>
            <person name="Lin W."/>
        </authorList>
    </citation>
    <scope>NUCLEOTIDE SEQUENCE</scope>
    <source>
        <strain evidence="5">821</strain>
    </source>
</reference>
<feature type="transmembrane region" description="Helical" evidence="3">
    <location>
        <begin position="612"/>
        <end position="632"/>
    </location>
</feature>
<dbReference type="GO" id="GO:0006874">
    <property type="term" value="P:intracellular calcium ion homeostasis"/>
    <property type="evidence" value="ECO:0007669"/>
    <property type="project" value="TreeGrafter"/>
</dbReference>
<gene>
    <name evidence="5" type="ORF">A7U60_g1871</name>
</gene>
<feature type="region of interest" description="Disordered" evidence="2">
    <location>
        <begin position="397"/>
        <end position="486"/>
    </location>
</feature>
<dbReference type="Pfam" id="PF00924">
    <property type="entry name" value="MS_channel_2nd"/>
    <property type="match status" value="1"/>
</dbReference>
<feature type="compositionally biased region" description="Basic and acidic residues" evidence="2">
    <location>
        <begin position="854"/>
        <end position="864"/>
    </location>
</feature>
<feature type="compositionally biased region" description="Acidic residues" evidence="2">
    <location>
        <begin position="116"/>
        <end position="136"/>
    </location>
</feature>
<dbReference type="GO" id="GO:0005509">
    <property type="term" value="F:calcium ion binding"/>
    <property type="evidence" value="ECO:0007669"/>
    <property type="project" value="InterPro"/>
</dbReference>
<dbReference type="EMBL" id="LNZH02000115">
    <property type="protein sequence ID" value="OCB90848.1"/>
    <property type="molecule type" value="Genomic_DNA"/>
</dbReference>
<keyword evidence="3" id="KW-0472">Membrane</keyword>
<protein>
    <recommendedName>
        <fullName evidence="4">EF-hand domain-containing protein</fullName>
    </recommendedName>
</protein>
<feature type="region of interest" description="Disordered" evidence="2">
    <location>
        <begin position="834"/>
        <end position="892"/>
    </location>
</feature>
<feature type="compositionally biased region" description="Basic residues" evidence="2">
    <location>
        <begin position="420"/>
        <end position="431"/>
    </location>
</feature>
<evidence type="ECO:0000313" key="6">
    <source>
        <dbReference type="Proteomes" id="UP000757232"/>
    </source>
</evidence>
<feature type="transmembrane region" description="Helical" evidence="3">
    <location>
        <begin position="157"/>
        <end position="186"/>
    </location>
</feature>
<comment type="caution">
    <text evidence="5">The sequence shown here is derived from an EMBL/GenBank/DDBJ whole genome shotgun (WGS) entry which is preliminary data.</text>
</comment>